<dbReference type="OrthoDB" id="9812943at2"/>
<evidence type="ECO:0000256" key="6">
    <source>
        <dbReference type="NCBIfam" id="TIGR00152"/>
    </source>
</evidence>
<proteinExistence type="inferred from homology"/>
<dbReference type="Proteomes" id="UP000053586">
    <property type="component" value="Unassembled WGS sequence"/>
</dbReference>
<comment type="pathway">
    <text evidence="5">Cofactor biosynthesis; coenzyme A biosynthesis; CoA from (R)-pantothenate: step 5/5.</text>
</comment>
<feature type="binding site" evidence="5">
    <location>
        <begin position="20"/>
        <end position="25"/>
    </location>
    <ligand>
        <name>ATP</name>
        <dbReference type="ChEBI" id="CHEBI:30616"/>
    </ligand>
</feature>
<keyword evidence="3 5" id="KW-0067">ATP-binding</keyword>
<evidence type="ECO:0000256" key="3">
    <source>
        <dbReference type="ARBA" id="ARBA00022840"/>
    </source>
</evidence>
<evidence type="ECO:0000256" key="1">
    <source>
        <dbReference type="ARBA" id="ARBA00009018"/>
    </source>
</evidence>
<keyword evidence="2 5" id="KW-0547">Nucleotide-binding</keyword>
<dbReference type="PROSITE" id="PS51257">
    <property type="entry name" value="PROKAR_LIPOPROTEIN"/>
    <property type="match status" value="1"/>
</dbReference>
<dbReference type="GO" id="GO:0005524">
    <property type="term" value="F:ATP binding"/>
    <property type="evidence" value="ECO:0007669"/>
    <property type="project" value="UniProtKB-UniRule"/>
</dbReference>
<reference evidence="7 8" key="1">
    <citation type="journal article" date="2012" name="J. Bacteriol.">
        <title>Genome sequence of proteorhodopsin-containing sea ice bacterium Glaciecola punicea ACAM 611T.</title>
        <authorList>
            <person name="Qin Q.-L."/>
            <person name="Xie B.-B."/>
            <person name="Shu Y.-L."/>
            <person name="Rong J.-C."/>
            <person name="Zhao D.-L."/>
            <person name="Zhang X.-Y."/>
            <person name="Chen X.-L."/>
            <person name="Zhou B.-C."/>
            <person name="Zhanga Y.-Z."/>
        </authorList>
    </citation>
    <scope>NUCLEOTIDE SEQUENCE [LARGE SCALE GENOMIC DNA]</scope>
    <source>
        <strain evidence="7 8">ACAM 611</strain>
    </source>
</reference>
<dbReference type="PROSITE" id="PS51219">
    <property type="entry name" value="DPCK"/>
    <property type="match status" value="1"/>
</dbReference>
<sequence>MREKELISNKYIVGVTGGIGCGKTTVTDLFAAKGIEIVDADVVARDVVVKGSAGLNALVEAFGDGILTEQHTLNRAALREIVFNDPQAKKKVNNILHPLIRANMLNQLKNTKSHYSILSAALLLENSLEKLVNRTLVIDITTKQQLERTLNRDGGNADTIKNIMAAQVSREKRLALANDVIDNTGGVDFLGPQVDKLHQSYRAFASKTAAKL</sequence>
<dbReference type="AlphaFoldDB" id="H5TDN0"/>
<dbReference type="STRING" id="56804.BAE46_05310"/>
<keyword evidence="5 7" id="KW-0808">Transferase</keyword>
<gene>
    <name evidence="5 7" type="primary">coaE</name>
    <name evidence="7" type="ORF">GPUN_2292</name>
</gene>
<comment type="function">
    <text evidence="5">Catalyzes the phosphorylation of the 3'-hydroxyl group of dephosphocoenzyme A to form coenzyme A.</text>
</comment>
<dbReference type="UniPathway" id="UPA00241">
    <property type="reaction ID" value="UER00356"/>
</dbReference>
<evidence type="ECO:0000313" key="8">
    <source>
        <dbReference type="Proteomes" id="UP000053586"/>
    </source>
</evidence>
<reference evidence="7 8" key="2">
    <citation type="journal article" date="2017" name="Antonie Van Leeuwenhoek">
        <title>Rhizobium rhizosphaerae sp. nov., a novel species isolated from rice rhizosphere.</title>
        <authorList>
            <person name="Zhao J.J."/>
            <person name="Zhang J."/>
            <person name="Zhang R.J."/>
            <person name="Zhang C.W."/>
            <person name="Yin H.Q."/>
            <person name="Zhang X.X."/>
        </authorList>
    </citation>
    <scope>NUCLEOTIDE SEQUENCE [LARGE SCALE GENOMIC DNA]</scope>
    <source>
        <strain evidence="7 8">ACAM 611</strain>
    </source>
</reference>
<dbReference type="GO" id="GO:0004140">
    <property type="term" value="F:dephospho-CoA kinase activity"/>
    <property type="evidence" value="ECO:0007669"/>
    <property type="project" value="UniProtKB-UniRule"/>
</dbReference>
<organism evidence="7 8">
    <name type="scientific">Glaciecola punicea ACAM 611</name>
    <dbReference type="NCBI Taxonomy" id="1121923"/>
    <lineage>
        <taxon>Bacteria</taxon>
        <taxon>Pseudomonadati</taxon>
        <taxon>Pseudomonadota</taxon>
        <taxon>Gammaproteobacteria</taxon>
        <taxon>Alteromonadales</taxon>
        <taxon>Alteromonadaceae</taxon>
        <taxon>Glaciecola</taxon>
    </lineage>
</organism>
<dbReference type="eggNOG" id="COG0237">
    <property type="taxonomic scope" value="Bacteria"/>
</dbReference>
<evidence type="ECO:0000256" key="2">
    <source>
        <dbReference type="ARBA" id="ARBA00022741"/>
    </source>
</evidence>
<keyword evidence="5 7" id="KW-0418">Kinase</keyword>
<dbReference type="PANTHER" id="PTHR10695">
    <property type="entry name" value="DEPHOSPHO-COA KINASE-RELATED"/>
    <property type="match status" value="1"/>
</dbReference>
<dbReference type="HAMAP" id="MF_00376">
    <property type="entry name" value="Dephospho_CoA_kinase"/>
    <property type="match status" value="1"/>
</dbReference>
<name>H5TDN0_9ALTE</name>
<protein>
    <recommendedName>
        <fullName evidence="5 6">Dephospho-CoA kinase</fullName>
        <ecNumber evidence="5 6">2.7.1.24</ecNumber>
    </recommendedName>
    <alternativeName>
        <fullName evidence="5">Dephosphocoenzyme A kinase</fullName>
    </alternativeName>
</protein>
<evidence type="ECO:0000256" key="5">
    <source>
        <dbReference type="HAMAP-Rule" id="MF_00376"/>
    </source>
</evidence>
<comment type="similarity">
    <text evidence="1 5">Belongs to the CoaE family.</text>
</comment>
<comment type="catalytic activity">
    <reaction evidence="5">
        <text>3'-dephospho-CoA + ATP = ADP + CoA + H(+)</text>
        <dbReference type="Rhea" id="RHEA:18245"/>
        <dbReference type="ChEBI" id="CHEBI:15378"/>
        <dbReference type="ChEBI" id="CHEBI:30616"/>
        <dbReference type="ChEBI" id="CHEBI:57287"/>
        <dbReference type="ChEBI" id="CHEBI:57328"/>
        <dbReference type="ChEBI" id="CHEBI:456216"/>
        <dbReference type="EC" id="2.7.1.24"/>
    </reaction>
</comment>
<evidence type="ECO:0000313" key="7">
    <source>
        <dbReference type="EMBL" id="GAB56407.1"/>
    </source>
</evidence>
<dbReference type="InterPro" id="IPR001977">
    <property type="entry name" value="Depp_CoAkinase"/>
</dbReference>
<dbReference type="CDD" id="cd02022">
    <property type="entry name" value="DPCK"/>
    <property type="match status" value="1"/>
</dbReference>
<dbReference type="NCBIfam" id="TIGR00152">
    <property type="entry name" value="dephospho-CoA kinase"/>
    <property type="match status" value="1"/>
</dbReference>
<comment type="caution">
    <text evidence="7">The sequence shown here is derived from an EMBL/GenBank/DDBJ whole genome shotgun (WGS) entry which is preliminary data.</text>
</comment>
<dbReference type="EC" id="2.7.1.24" evidence="5 6"/>
<keyword evidence="8" id="KW-1185">Reference proteome</keyword>
<dbReference type="GO" id="GO:0005737">
    <property type="term" value="C:cytoplasm"/>
    <property type="evidence" value="ECO:0007669"/>
    <property type="project" value="UniProtKB-SubCell"/>
</dbReference>
<keyword evidence="5" id="KW-0963">Cytoplasm</keyword>
<dbReference type="EMBL" id="BAET01000028">
    <property type="protein sequence ID" value="GAB56407.1"/>
    <property type="molecule type" value="Genomic_DNA"/>
</dbReference>
<dbReference type="GO" id="GO:0015937">
    <property type="term" value="P:coenzyme A biosynthetic process"/>
    <property type="evidence" value="ECO:0007669"/>
    <property type="project" value="UniProtKB-UniRule"/>
</dbReference>
<dbReference type="SUPFAM" id="SSF52540">
    <property type="entry name" value="P-loop containing nucleoside triphosphate hydrolases"/>
    <property type="match status" value="1"/>
</dbReference>
<accession>H5TDN0</accession>
<evidence type="ECO:0000256" key="4">
    <source>
        <dbReference type="ARBA" id="ARBA00022993"/>
    </source>
</evidence>
<dbReference type="InterPro" id="IPR027417">
    <property type="entry name" value="P-loop_NTPase"/>
</dbReference>
<dbReference type="PANTHER" id="PTHR10695:SF46">
    <property type="entry name" value="BIFUNCTIONAL COENZYME A SYNTHASE-RELATED"/>
    <property type="match status" value="1"/>
</dbReference>
<keyword evidence="4 5" id="KW-0173">Coenzyme A biosynthesis</keyword>
<comment type="subcellular location">
    <subcellularLocation>
        <location evidence="5">Cytoplasm</location>
    </subcellularLocation>
</comment>
<dbReference type="Gene3D" id="3.40.50.300">
    <property type="entry name" value="P-loop containing nucleotide triphosphate hydrolases"/>
    <property type="match status" value="1"/>
</dbReference>
<dbReference type="Pfam" id="PF01121">
    <property type="entry name" value="CoaE"/>
    <property type="match status" value="1"/>
</dbReference>